<dbReference type="Proteomes" id="UP001497535">
    <property type="component" value="Unassembled WGS sequence"/>
</dbReference>
<sequence length="171" mass="18685">MALICSCEVLHVSGHSIFFVIAVTGKNFVPLLAANLLMIPSIFALCTCMALMLSAAVDRLFAVGAPQKHTKICIVHKYLYLGIHTFACITLGLFNVYYATKYSIENPNIPTTGCISDLLSGNVGNLFFIYCSSVNMLTTLCYILIWGIIRCKKQGKFSGNLRTSVSVSLKT</sequence>
<organism evidence="1 2">
    <name type="scientific">Meloidogyne enterolobii</name>
    <name type="common">Root-knot nematode worm</name>
    <name type="synonym">Meloidogyne mayaguensis</name>
    <dbReference type="NCBI Taxonomy" id="390850"/>
    <lineage>
        <taxon>Eukaryota</taxon>
        <taxon>Metazoa</taxon>
        <taxon>Ecdysozoa</taxon>
        <taxon>Nematoda</taxon>
        <taxon>Chromadorea</taxon>
        <taxon>Rhabditida</taxon>
        <taxon>Tylenchina</taxon>
        <taxon>Tylenchomorpha</taxon>
        <taxon>Tylenchoidea</taxon>
        <taxon>Meloidogynidae</taxon>
        <taxon>Meloidogyninae</taxon>
        <taxon>Meloidogyne</taxon>
    </lineage>
</organism>
<evidence type="ECO:0000313" key="1">
    <source>
        <dbReference type="EMBL" id="CAK5057499.1"/>
    </source>
</evidence>
<protein>
    <submittedName>
        <fullName evidence="1">Uncharacterized protein</fullName>
    </submittedName>
</protein>
<comment type="caution">
    <text evidence="1">The sequence shown here is derived from an EMBL/GenBank/DDBJ whole genome shotgun (WGS) entry which is preliminary data.</text>
</comment>
<name>A0ACB0YQA3_MELEN</name>
<proteinExistence type="predicted"/>
<evidence type="ECO:0000313" key="2">
    <source>
        <dbReference type="Proteomes" id="UP001497535"/>
    </source>
</evidence>
<dbReference type="EMBL" id="CAVMJV010000016">
    <property type="protein sequence ID" value="CAK5057499.1"/>
    <property type="molecule type" value="Genomic_DNA"/>
</dbReference>
<accession>A0ACB0YQA3</accession>
<gene>
    <name evidence="1" type="ORF">MENTE1834_LOCUS15218</name>
</gene>
<keyword evidence="2" id="KW-1185">Reference proteome</keyword>
<reference evidence="1" key="1">
    <citation type="submission" date="2023-11" db="EMBL/GenBank/DDBJ databases">
        <authorList>
            <person name="Poullet M."/>
        </authorList>
    </citation>
    <scope>NUCLEOTIDE SEQUENCE</scope>
    <source>
        <strain evidence="1">E1834</strain>
    </source>
</reference>